<feature type="compositionally biased region" description="Basic residues" evidence="1">
    <location>
        <begin position="1840"/>
        <end position="1851"/>
    </location>
</feature>
<dbReference type="EMBL" id="KB299236">
    <property type="protein sequence ID" value="ELU08216.1"/>
    <property type="molecule type" value="Genomic_DNA"/>
</dbReference>
<protein>
    <recommendedName>
        <fullName evidence="2">C2 domain-containing protein</fullName>
    </recommendedName>
</protein>
<feature type="compositionally biased region" description="Basic residues" evidence="1">
    <location>
        <begin position="385"/>
        <end position="394"/>
    </location>
</feature>
<dbReference type="EnsemblMetazoa" id="CapteT197535">
    <property type="protein sequence ID" value="CapteP197535"/>
    <property type="gene ID" value="CapteG197535"/>
</dbReference>
<feature type="compositionally biased region" description="Basic residues" evidence="1">
    <location>
        <begin position="358"/>
        <end position="375"/>
    </location>
</feature>
<feature type="compositionally biased region" description="Basic and acidic residues" evidence="1">
    <location>
        <begin position="1852"/>
        <end position="1862"/>
    </location>
</feature>
<dbReference type="Pfam" id="PF25339">
    <property type="entry name" value="C2_C2CD3_N"/>
    <property type="match status" value="1"/>
</dbReference>
<dbReference type="EMBL" id="AMQN01006822">
    <property type="status" value="NOT_ANNOTATED_CDS"/>
    <property type="molecule type" value="Genomic_DNA"/>
</dbReference>
<reference evidence="4" key="3">
    <citation type="submission" date="2015-06" db="UniProtKB">
        <authorList>
            <consortium name="EnsemblMetazoa"/>
        </authorList>
    </citation>
    <scope>IDENTIFICATION</scope>
</reference>
<keyword evidence="5" id="KW-1185">Reference proteome</keyword>
<evidence type="ECO:0000313" key="3">
    <source>
        <dbReference type="EMBL" id="ELU08216.1"/>
    </source>
</evidence>
<evidence type="ECO:0000313" key="5">
    <source>
        <dbReference type="Proteomes" id="UP000014760"/>
    </source>
</evidence>
<dbReference type="PANTHER" id="PTHR21254">
    <property type="entry name" value="C2 DOMAIN-CONTAINING PROTEIN 3"/>
    <property type="match status" value="1"/>
</dbReference>
<dbReference type="InterPro" id="IPR057537">
    <property type="entry name" value="C2_C2CD3_N"/>
</dbReference>
<reference evidence="5" key="1">
    <citation type="submission" date="2012-12" db="EMBL/GenBank/DDBJ databases">
        <authorList>
            <person name="Hellsten U."/>
            <person name="Grimwood J."/>
            <person name="Chapman J.A."/>
            <person name="Shapiro H."/>
            <person name="Aerts A."/>
            <person name="Otillar R.P."/>
            <person name="Terry A.Y."/>
            <person name="Boore J.L."/>
            <person name="Simakov O."/>
            <person name="Marletaz F."/>
            <person name="Cho S.-J."/>
            <person name="Edsinger-Gonzales E."/>
            <person name="Havlak P."/>
            <person name="Kuo D.-H."/>
            <person name="Larsson T."/>
            <person name="Lv J."/>
            <person name="Arendt D."/>
            <person name="Savage R."/>
            <person name="Osoegawa K."/>
            <person name="de Jong P."/>
            <person name="Lindberg D.R."/>
            <person name="Seaver E.C."/>
            <person name="Weisblat D.A."/>
            <person name="Putnam N.H."/>
            <person name="Grigoriev I.V."/>
            <person name="Rokhsar D.S."/>
        </authorList>
    </citation>
    <scope>NUCLEOTIDE SEQUENCE</scope>
    <source>
        <strain evidence="5">I ESC-2004</strain>
    </source>
</reference>
<dbReference type="InterPro" id="IPR000008">
    <property type="entry name" value="C2_dom"/>
</dbReference>
<dbReference type="SMART" id="SM00239">
    <property type="entry name" value="C2"/>
    <property type="match status" value="4"/>
</dbReference>
<feature type="region of interest" description="Disordered" evidence="1">
    <location>
        <begin position="81"/>
        <end position="216"/>
    </location>
</feature>
<evidence type="ECO:0000313" key="4">
    <source>
        <dbReference type="EnsemblMetazoa" id="CapteP197535"/>
    </source>
</evidence>
<feature type="compositionally biased region" description="Basic and acidic residues" evidence="1">
    <location>
        <begin position="395"/>
        <end position="406"/>
    </location>
</feature>
<dbReference type="Proteomes" id="UP000014760">
    <property type="component" value="Unassembled WGS sequence"/>
</dbReference>
<dbReference type="GO" id="GO:0034451">
    <property type="term" value="C:centriolar satellite"/>
    <property type="evidence" value="ECO:0007669"/>
    <property type="project" value="TreeGrafter"/>
</dbReference>
<feature type="compositionally biased region" description="Low complexity" evidence="1">
    <location>
        <begin position="330"/>
        <end position="344"/>
    </location>
</feature>
<proteinExistence type="predicted"/>
<dbReference type="GO" id="GO:0005814">
    <property type="term" value="C:centriole"/>
    <property type="evidence" value="ECO:0007669"/>
    <property type="project" value="TreeGrafter"/>
</dbReference>
<dbReference type="CDD" id="cd00030">
    <property type="entry name" value="C2"/>
    <property type="match status" value="2"/>
</dbReference>
<name>R7UXT0_CAPTE</name>
<gene>
    <name evidence="3" type="ORF">CAPTEDRAFT_197535</name>
</gene>
<dbReference type="GO" id="GO:0071539">
    <property type="term" value="P:protein localization to centrosome"/>
    <property type="evidence" value="ECO:0007669"/>
    <property type="project" value="TreeGrafter"/>
</dbReference>
<feature type="compositionally biased region" description="Basic and acidic residues" evidence="1">
    <location>
        <begin position="1513"/>
        <end position="1525"/>
    </location>
</feature>
<dbReference type="GO" id="GO:0060271">
    <property type="term" value="P:cilium assembly"/>
    <property type="evidence" value="ECO:0007669"/>
    <property type="project" value="TreeGrafter"/>
</dbReference>
<feature type="compositionally biased region" description="Low complexity" evidence="1">
    <location>
        <begin position="407"/>
        <end position="429"/>
    </location>
</feature>
<dbReference type="Pfam" id="PF00168">
    <property type="entry name" value="C2"/>
    <property type="match status" value="2"/>
</dbReference>
<accession>R7UXT0</accession>
<feature type="compositionally biased region" description="Basic and acidic residues" evidence="1">
    <location>
        <begin position="345"/>
        <end position="357"/>
    </location>
</feature>
<dbReference type="HOGENOM" id="CLU_234567_0_0_1"/>
<evidence type="ECO:0000259" key="2">
    <source>
        <dbReference type="PROSITE" id="PS50004"/>
    </source>
</evidence>
<dbReference type="InterPro" id="IPR035892">
    <property type="entry name" value="C2_domain_sf"/>
</dbReference>
<reference evidence="3 5" key="2">
    <citation type="journal article" date="2013" name="Nature">
        <title>Insights into bilaterian evolution from three spiralian genomes.</title>
        <authorList>
            <person name="Simakov O."/>
            <person name="Marletaz F."/>
            <person name="Cho S.J."/>
            <person name="Edsinger-Gonzales E."/>
            <person name="Havlak P."/>
            <person name="Hellsten U."/>
            <person name="Kuo D.H."/>
            <person name="Larsson T."/>
            <person name="Lv J."/>
            <person name="Arendt D."/>
            <person name="Savage R."/>
            <person name="Osoegawa K."/>
            <person name="de Jong P."/>
            <person name="Grimwood J."/>
            <person name="Chapman J.A."/>
            <person name="Shapiro H."/>
            <person name="Aerts A."/>
            <person name="Otillar R.P."/>
            <person name="Terry A.Y."/>
            <person name="Boore J.L."/>
            <person name="Grigoriev I.V."/>
            <person name="Lindberg D.R."/>
            <person name="Seaver E.C."/>
            <person name="Weisblat D.A."/>
            <person name="Putnam N.H."/>
            <person name="Rokhsar D.S."/>
        </authorList>
    </citation>
    <scope>NUCLEOTIDE SEQUENCE</scope>
    <source>
        <strain evidence="3 5">I ESC-2004</strain>
    </source>
</reference>
<feature type="region of interest" description="Disordered" evidence="1">
    <location>
        <begin position="1829"/>
        <end position="1888"/>
    </location>
</feature>
<dbReference type="PANTHER" id="PTHR21254:SF1">
    <property type="entry name" value="C2 DOMAIN-CONTAINING PROTEIN 3"/>
    <property type="match status" value="1"/>
</dbReference>
<dbReference type="OrthoDB" id="79771at2759"/>
<dbReference type="STRING" id="283909.R7UXT0"/>
<sequence>MVKKKEKQAKKLKKRDMGSLVLEVLTGPTKVIVGRCQIDEIGILAPNRPINGFFPVFSADSEKIAELQVSATLESLTVSYDSSSSAMPTPDMSLDPSCCTDDSHGIHPRVAPIAPAPKPALSSTEDLFASPQAPKFVKASPKRNRNPLRESLRSSGSRKSRSSSPAHHYSELRIQGSKAPSAVRSRTISPPRSPKIGTKGRKRSASPNRRPLGNGTTDLVSALLVRGNKLKEALITSRSDVIETESFLPHSRKVEGRLLGGTAQDDMASDVDNRAIDLLVGSPVDDHQLQINTDDDESGSILDTIGVGSERSSRRRSRRRSSSIDEPGNRRPLSSRNSSCSSLNLEKEPVRETDAHKRVTRRKKKKTRSKSKSRSRSQSSERKPLKAKKKKKRQRNDSDSDARASESSRVSFDPVASDVDDSASLSMADSKISDKNTEVDGMSIQRLTLLGRVHVARVTIDHIALVEENSVAKTKGRNGKPPTPRKTTKNQTFFVEYQFPVVATSRDKYQPNAMATEVMRAASKKVTNALVNFSHRSVFPVLFDEDAIHKWWRSILIFKVFSKGMSQKVPKLVGMCSVPLKSVLKSDALHLQRELEVRDRSQNIGKNKSTLDNSISSKQGSQWPLVGMLKINIELASDSRDFSTALAKTRLAEMTNHKIVPIPQRKAAEDRIPGKNFPRGLAATNDNKRDRCTRNLYLTCRMFWSEDSSSSNVCWGTTNPEFNFSQVAPMLLTASVLERMKNNFVVVEVWDKKTTSEKDQLVGIVKLPLHQFYLSYRDRRMANTLLKSQLPVVAVDSYLPIVSPFSGDHYGRLQVLLAMGSLEQIMSIQQAKKVEHVFEVSVDSIQGLSLLENMIWGEADCFVQYHFPSASAASMGAPALKAFRTATTLCVPDPVFNDIIRHKIVLPDGTPVQREILTACAGVGGGSGGIPFEIWCRHYYPNVRDQVIAKGLLPLAKVCAMVTMQRGGLQTFSLQLSSLFEADEKSSNQPGILNLSMSYKPHSIKTNPLAMNFTNSMGSTQLGATVCISVGVLRASGLKTAAEELARLNPSLQYAAEVGVNTYVRMRLSFLQKEDERVTRTVARSFAPDFSFHVDFPCPLLWTEPGNDALSLAEILEDAEAVFELWHQVPHGMPETEDPFKYTASNDIRARQLVSLSGDVLLGTTSVPLIALLQRKTGVIGWHAVHLPNLGWTASSGLLGQSEDSINRRMKPVIGGLEVSIKLAHHDDLHRLMDAARGVGWAPTEYEANEYNDEEYEGSQAVTITVDAAHFPLANAVITGQSHLDPNARCYLRHKFYDKNAVCSHMCEMEDINNFISSDLQHHMTHVVRLSAPFMWYLQEERLEVQTWVTYHRDDGQQRPRQRDKLIGSAFIDLSALSDRRRKAHRVRKYEAPSCYVSYQTADDSDLSYTSIIEHSRSPTWNHNHATHLDKALFSLGNKNLVFKVWHKAQTSSTKPDKSVDSVLGFVSVDLSLLTSGLQQISGCFSFNPLLNSEENLEDLDVITGKLKERLDPSATLRSEDEGHNSSKPLSTSSALITCTGTFGTEQLRATQEWEANHHDDWAGSTVPSNQAEGVAGWERSTGESTATGGVAGQPWHGELNHQWPLSSENLLTTGQPSEYLLSTQEGSSVTREEVASAMQETLDINTRESVSLGFDVKDSDKVSTEMSDYADTLQKAQTLLKAIGQGTFTPKEDLIQRVEDLSIEVEEDHHDEDDTFAKVWQLRTENVDEHSGVSSDVEETLVMPKALNNVSSANFMNSIEQEPTGRIDTDDTWFTDPLVEQRKRPADHFPLSSKVFLESSDTSSLVSRNLLQAEGEILQKENAAALARASRTSSERSSKSSKKSIRKAAAFRREYQQRNRDGYSSSEEEEEEDRSRSRKGRRSISSTATQLEKTLKSLKANTLPQVIADEVIEREKAEAAKKFGESFLKNRTNLQRLTTKSRPAPSTDQAQRIAKIFAQKFT</sequence>
<dbReference type="SUPFAM" id="SSF49562">
    <property type="entry name" value="C2 domain (Calcium/lipid-binding domain, CaLB)"/>
    <property type="match status" value="2"/>
</dbReference>
<dbReference type="GO" id="GO:0061511">
    <property type="term" value="P:centriole elongation"/>
    <property type="evidence" value="ECO:0007669"/>
    <property type="project" value="TreeGrafter"/>
</dbReference>
<dbReference type="OMA" id="CYMPVVD"/>
<organism evidence="3">
    <name type="scientific">Capitella teleta</name>
    <name type="common">Polychaete worm</name>
    <dbReference type="NCBI Taxonomy" id="283909"/>
    <lineage>
        <taxon>Eukaryota</taxon>
        <taxon>Metazoa</taxon>
        <taxon>Spiralia</taxon>
        <taxon>Lophotrochozoa</taxon>
        <taxon>Annelida</taxon>
        <taxon>Polychaeta</taxon>
        <taxon>Sedentaria</taxon>
        <taxon>Scolecida</taxon>
        <taxon>Capitellidae</taxon>
        <taxon>Capitella</taxon>
    </lineage>
</organism>
<feature type="region of interest" description="Disordered" evidence="1">
    <location>
        <begin position="288"/>
        <end position="429"/>
    </location>
</feature>
<feature type="region of interest" description="Disordered" evidence="1">
    <location>
        <begin position="1513"/>
        <end position="1532"/>
    </location>
</feature>
<dbReference type="Gene3D" id="2.60.40.150">
    <property type="entry name" value="C2 domain"/>
    <property type="match status" value="2"/>
</dbReference>
<evidence type="ECO:0000256" key="1">
    <source>
        <dbReference type="SAM" id="MobiDB-lite"/>
    </source>
</evidence>
<dbReference type="PROSITE" id="PS50004">
    <property type="entry name" value="C2"/>
    <property type="match status" value="1"/>
</dbReference>
<feature type="domain" description="C2" evidence="2">
    <location>
        <begin position="607"/>
        <end position="785"/>
    </location>
</feature>